<proteinExistence type="predicted"/>
<comment type="caution">
    <text evidence="1">The sequence shown here is derived from an EMBL/GenBank/DDBJ whole genome shotgun (WGS) entry which is preliminary data.</text>
</comment>
<protein>
    <submittedName>
        <fullName evidence="1">Uncharacterized protein</fullName>
    </submittedName>
</protein>
<dbReference type="EMBL" id="JASBWV010000009">
    <property type="protein sequence ID" value="KAJ9124739.1"/>
    <property type="molecule type" value="Genomic_DNA"/>
</dbReference>
<dbReference type="Proteomes" id="UP001234202">
    <property type="component" value="Unassembled WGS sequence"/>
</dbReference>
<evidence type="ECO:0000313" key="1">
    <source>
        <dbReference type="EMBL" id="KAJ9124739.1"/>
    </source>
</evidence>
<evidence type="ECO:0000313" key="2">
    <source>
        <dbReference type="Proteomes" id="UP001234202"/>
    </source>
</evidence>
<keyword evidence="2" id="KW-1185">Reference proteome</keyword>
<name>A0ACC2XN00_9TREE</name>
<organism evidence="1 2">
    <name type="scientific">Naganishia onofrii</name>
    <dbReference type="NCBI Taxonomy" id="1851511"/>
    <lineage>
        <taxon>Eukaryota</taxon>
        <taxon>Fungi</taxon>
        <taxon>Dikarya</taxon>
        <taxon>Basidiomycota</taxon>
        <taxon>Agaricomycotina</taxon>
        <taxon>Tremellomycetes</taxon>
        <taxon>Filobasidiales</taxon>
        <taxon>Filobasidiaceae</taxon>
        <taxon>Naganishia</taxon>
    </lineage>
</organism>
<accession>A0ACC2XN00</accession>
<gene>
    <name evidence="1" type="ORF">QFC24_003107</name>
</gene>
<reference evidence="1" key="1">
    <citation type="submission" date="2023-04" db="EMBL/GenBank/DDBJ databases">
        <title>Draft Genome sequencing of Naganishia species isolated from polar environments using Oxford Nanopore Technology.</title>
        <authorList>
            <person name="Leo P."/>
            <person name="Venkateswaran K."/>
        </authorList>
    </citation>
    <scope>NUCLEOTIDE SEQUENCE</scope>
    <source>
        <strain evidence="1">DBVPG 5303</strain>
    </source>
</reference>
<sequence length="68" mass="6770">MSTQDEQLEKGGFGAVSGAEEVTQGSHNNANNGGSKSGGKGSKETDKALTKGGFGAVTGAEEEVKAKL</sequence>